<protein>
    <submittedName>
        <fullName evidence="3">Cell division protein ZapE</fullName>
    </submittedName>
</protein>
<name>A0AA48M260_9ZZZZ</name>
<keyword evidence="3" id="KW-0132">Cell division</keyword>
<evidence type="ECO:0000313" key="3">
    <source>
        <dbReference type="EMBL" id="CAJ0859703.1"/>
    </source>
</evidence>
<dbReference type="Gene3D" id="3.40.50.300">
    <property type="entry name" value="P-loop containing nucleotide triphosphate hydrolases"/>
    <property type="match status" value="1"/>
</dbReference>
<accession>A0AA48M260</accession>
<dbReference type="EMBL" id="OY288114">
    <property type="protein sequence ID" value="CAJ0859703.1"/>
    <property type="molecule type" value="Genomic_DNA"/>
</dbReference>
<dbReference type="NCBIfam" id="NF040713">
    <property type="entry name" value="ZapE"/>
    <property type="match status" value="1"/>
</dbReference>
<sequence>MMKRHLVERYDALVAERDLRPDQSQREAVRKLQALVDALGKHSAPAAGFGSLMRGWLRKREAPRGLYLWGPVGRGKTMLMNLFFDMAPVDRKRRAHFHGFMADVHERLHRMRSKAVDGVADPVTRVAQEIAAETRLLCFDEFAVTDIADASILARLFTVLFAEGVVVVATSNVEPSRLYDGGRNRDLFLPFIALLQQRMDVQRLAAPIDYRARGECAGEVWFTPADERAHAAMDGLFVALTGVRHGAPVTIELKRRTLFIPQAAGRVARLSFAELCGRAHSAPDFMALAQRFDVVMLEDAPILAPEQRNEARRLIMLVDVLYEAHTLLAVSAAAEPEYLYDAPEGAEAREFQRAVSRLTEMRSRGYVVRCAAGPDFVATANVGGTDLALLTQVDRLEG</sequence>
<proteinExistence type="predicted"/>
<dbReference type="Pfam" id="PF03969">
    <property type="entry name" value="AFG1_ATPase"/>
    <property type="match status" value="1"/>
</dbReference>
<dbReference type="GO" id="GO:0005737">
    <property type="term" value="C:cytoplasm"/>
    <property type="evidence" value="ECO:0007669"/>
    <property type="project" value="TreeGrafter"/>
</dbReference>
<keyword evidence="3" id="KW-0131">Cell cycle</keyword>
<reference evidence="3" key="1">
    <citation type="submission" date="2023-07" db="EMBL/GenBank/DDBJ databases">
        <authorList>
            <person name="Pelsma A.J. K."/>
        </authorList>
    </citation>
    <scope>NUCLEOTIDE SEQUENCE</scope>
</reference>
<gene>
    <name evidence="3" type="primary">zapE</name>
    <name evidence="3" type="ORF">AMST5_01234</name>
</gene>
<dbReference type="InterPro" id="IPR027417">
    <property type="entry name" value="P-loop_NTPase"/>
</dbReference>
<dbReference type="PANTHER" id="PTHR12169:SF6">
    <property type="entry name" value="AFG1-LIKE ATPASE"/>
    <property type="match status" value="1"/>
</dbReference>
<keyword evidence="1" id="KW-0547">Nucleotide-binding</keyword>
<dbReference type="GO" id="GO:0016887">
    <property type="term" value="F:ATP hydrolysis activity"/>
    <property type="evidence" value="ECO:0007669"/>
    <property type="project" value="InterPro"/>
</dbReference>
<dbReference type="GO" id="GO:0005524">
    <property type="term" value="F:ATP binding"/>
    <property type="evidence" value="ECO:0007669"/>
    <property type="project" value="UniProtKB-KW"/>
</dbReference>
<evidence type="ECO:0000256" key="2">
    <source>
        <dbReference type="ARBA" id="ARBA00022840"/>
    </source>
</evidence>
<organism evidence="3">
    <name type="scientific">freshwater sediment metagenome</name>
    <dbReference type="NCBI Taxonomy" id="556182"/>
    <lineage>
        <taxon>unclassified sequences</taxon>
        <taxon>metagenomes</taxon>
        <taxon>ecological metagenomes</taxon>
    </lineage>
</organism>
<evidence type="ECO:0000256" key="1">
    <source>
        <dbReference type="ARBA" id="ARBA00022741"/>
    </source>
</evidence>
<dbReference type="PANTHER" id="PTHR12169">
    <property type="entry name" value="ATPASE N2B"/>
    <property type="match status" value="1"/>
</dbReference>
<dbReference type="GO" id="GO:0051301">
    <property type="term" value="P:cell division"/>
    <property type="evidence" value="ECO:0007669"/>
    <property type="project" value="UniProtKB-KW"/>
</dbReference>
<dbReference type="InterPro" id="IPR005654">
    <property type="entry name" value="ATPase_AFG1-like"/>
</dbReference>
<dbReference type="SUPFAM" id="SSF52540">
    <property type="entry name" value="P-loop containing nucleoside triphosphate hydrolases"/>
    <property type="match status" value="1"/>
</dbReference>
<dbReference type="AlphaFoldDB" id="A0AA48M260"/>
<keyword evidence="2" id="KW-0067">ATP-binding</keyword>